<accession>A0A9N8DL73</accession>
<evidence type="ECO:0000313" key="3">
    <source>
        <dbReference type="Proteomes" id="UP001153069"/>
    </source>
</evidence>
<dbReference type="OrthoDB" id="190146at2759"/>
<keyword evidence="1" id="KW-0472">Membrane</keyword>
<reference evidence="2" key="1">
    <citation type="submission" date="2020-06" db="EMBL/GenBank/DDBJ databases">
        <authorList>
            <consortium name="Plant Systems Biology data submission"/>
        </authorList>
    </citation>
    <scope>NUCLEOTIDE SEQUENCE</scope>
    <source>
        <strain evidence="2">D6</strain>
    </source>
</reference>
<keyword evidence="1" id="KW-0812">Transmembrane</keyword>
<organism evidence="2 3">
    <name type="scientific">Seminavis robusta</name>
    <dbReference type="NCBI Taxonomy" id="568900"/>
    <lineage>
        <taxon>Eukaryota</taxon>
        <taxon>Sar</taxon>
        <taxon>Stramenopiles</taxon>
        <taxon>Ochrophyta</taxon>
        <taxon>Bacillariophyta</taxon>
        <taxon>Bacillariophyceae</taxon>
        <taxon>Bacillariophycidae</taxon>
        <taxon>Naviculales</taxon>
        <taxon>Naviculaceae</taxon>
        <taxon>Seminavis</taxon>
    </lineage>
</organism>
<feature type="transmembrane region" description="Helical" evidence="1">
    <location>
        <begin position="46"/>
        <end position="66"/>
    </location>
</feature>
<dbReference type="EMBL" id="CAICTM010000190">
    <property type="protein sequence ID" value="CAB9504276.1"/>
    <property type="molecule type" value="Genomic_DNA"/>
</dbReference>
<dbReference type="Proteomes" id="UP001153069">
    <property type="component" value="Unassembled WGS sequence"/>
</dbReference>
<dbReference type="AlphaFoldDB" id="A0A9N8DL73"/>
<sequence>MSAHDTVDDDISADGPVPRGMSVVKRILGRMFGSCASDPKGSVHRAWGISLLFVVLYFVVAIIEMVQLQKMGGSEALVIAAVWTGIIHVLLAILGTFVLKRFPTSFSIGFLMGIVIVLANQNLILFATFNSYSMGNPTTNLIFSSAAFTLFAVLSFFSLLMFQFKKEVVVSPVDAKRARQQDSFTDQA</sequence>
<protein>
    <submittedName>
        <fullName evidence="2">Uncharacterized protein</fullName>
    </submittedName>
</protein>
<name>A0A9N8DL73_9STRA</name>
<feature type="transmembrane region" description="Helical" evidence="1">
    <location>
        <begin position="78"/>
        <end position="99"/>
    </location>
</feature>
<feature type="transmembrane region" description="Helical" evidence="1">
    <location>
        <begin position="106"/>
        <end position="129"/>
    </location>
</feature>
<comment type="caution">
    <text evidence="2">The sequence shown here is derived from an EMBL/GenBank/DDBJ whole genome shotgun (WGS) entry which is preliminary data.</text>
</comment>
<proteinExistence type="predicted"/>
<evidence type="ECO:0000313" key="2">
    <source>
        <dbReference type="EMBL" id="CAB9504276.1"/>
    </source>
</evidence>
<keyword evidence="3" id="KW-1185">Reference proteome</keyword>
<gene>
    <name evidence="2" type="ORF">SEMRO_191_G082220.1</name>
</gene>
<feature type="transmembrane region" description="Helical" evidence="1">
    <location>
        <begin position="141"/>
        <end position="162"/>
    </location>
</feature>
<evidence type="ECO:0000256" key="1">
    <source>
        <dbReference type="SAM" id="Phobius"/>
    </source>
</evidence>
<keyword evidence="1" id="KW-1133">Transmembrane helix</keyword>